<evidence type="ECO:0000256" key="2">
    <source>
        <dbReference type="ARBA" id="ARBA00022562"/>
    </source>
</evidence>
<evidence type="ECO:0000256" key="5">
    <source>
        <dbReference type="ARBA" id="ARBA00022840"/>
    </source>
</evidence>
<dbReference type="Proteomes" id="UP000172844">
    <property type="component" value="Segment"/>
</dbReference>
<name>C4P0S1_9VIRU</name>
<reference evidence="7 8" key="1">
    <citation type="journal article" date="2009" name="J. Virol.">
        <title>Structure and expression strategy of the genome of Culex pipiens densovirus, a mosquito densovirus with an ambisense organization.</title>
        <authorList>
            <person name="Baquerizo-Audiot E."/>
            <person name="Abd-Alla A."/>
            <person name="Jousset F.X."/>
            <person name="Cousserans F."/>
            <person name="Tijssen P."/>
            <person name="Bergoin M."/>
        </authorList>
    </citation>
    <scope>NUCLEOTIDE SEQUENCE [LARGE SCALE GENOMIC DNA]</scope>
</reference>
<dbReference type="InterPro" id="IPR001257">
    <property type="entry name" value="Parvovirus_NS1_helicase"/>
</dbReference>
<dbReference type="SUPFAM" id="SSF52540">
    <property type="entry name" value="P-loop containing nucleoside triphosphate hydrolases"/>
    <property type="match status" value="1"/>
</dbReference>
<dbReference type="GeneID" id="7871898"/>
<organism evidence="7 8">
    <name type="scientific">Culex pipiens densovirus</name>
    <dbReference type="NCBI Taxonomy" id="185638"/>
    <lineage>
        <taxon>Viruses</taxon>
        <taxon>Monodnaviria</taxon>
        <taxon>Shotokuvirae</taxon>
        <taxon>Cossaviricota</taxon>
        <taxon>Quintoviricetes</taxon>
        <taxon>Piccovirales</taxon>
        <taxon>Parvoviridae</taxon>
        <taxon>Densovirinae</taxon>
        <taxon>Protoambidensovirus</taxon>
        <taxon>Protoambidensovirus dipteran1</taxon>
    </lineage>
</organism>
<feature type="domain" description="SF3 helicase" evidence="6">
    <location>
        <begin position="365"/>
        <end position="546"/>
    </location>
</feature>
<keyword evidence="3" id="KW-0235">DNA replication</keyword>
<keyword evidence="8" id="KW-1185">Reference proteome</keyword>
<evidence type="ECO:0000313" key="8">
    <source>
        <dbReference type="Proteomes" id="UP000172844"/>
    </source>
</evidence>
<evidence type="ECO:0000259" key="6">
    <source>
        <dbReference type="PROSITE" id="PS51206"/>
    </source>
</evidence>
<accession>C4P0S1</accession>
<keyword evidence="2" id="KW-1048">Host nucleus</keyword>
<comment type="subcellular location">
    <subcellularLocation>
        <location evidence="1">Host nucleus</location>
    </subcellularLocation>
</comment>
<proteinExistence type="predicted"/>
<dbReference type="Gene3D" id="3.40.50.300">
    <property type="entry name" value="P-loop containing nucleotide triphosphate hydrolases"/>
    <property type="match status" value="1"/>
</dbReference>
<evidence type="ECO:0000313" key="7">
    <source>
        <dbReference type="EMBL" id="ACQ76570.1"/>
    </source>
</evidence>
<evidence type="ECO:0000256" key="3">
    <source>
        <dbReference type="ARBA" id="ARBA00022705"/>
    </source>
</evidence>
<keyword evidence="4" id="KW-0547">Nucleotide-binding</keyword>
<dbReference type="PROSITE" id="PS51206">
    <property type="entry name" value="SF3_HELICASE_1"/>
    <property type="match status" value="1"/>
</dbReference>
<evidence type="ECO:0000256" key="1">
    <source>
        <dbReference type="ARBA" id="ARBA00004147"/>
    </source>
</evidence>
<protein>
    <submittedName>
        <fullName evidence="7">Nonstructural protein NS-1</fullName>
    </submittedName>
</protein>
<dbReference type="Pfam" id="PF01057">
    <property type="entry name" value="Parvo_NS1"/>
    <property type="match status" value="1"/>
</dbReference>
<dbReference type="InterPro" id="IPR014015">
    <property type="entry name" value="Helicase_SF3_DNA-vir"/>
</dbReference>
<dbReference type="OrthoDB" id="12894at10239"/>
<keyword evidence="5" id="KW-0067">ATP-binding</keyword>
<dbReference type="RefSeq" id="YP_002887625.1">
    <property type="nucleotide sequence ID" value="NC_012685.1"/>
</dbReference>
<dbReference type="GO" id="GO:0019079">
    <property type="term" value="P:viral genome replication"/>
    <property type="evidence" value="ECO:0007669"/>
    <property type="project" value="InterPro"/>
</dbReference>
<dbReference type="GO" id="GO:0042025">
    <property type="term" value="C:host cell nucleus"/>
    <property type="evidence" value="ECO:0007669"/>
    <property type="project" value="UniProtKB-SubCell"/>
</dbReference>
<gene>
    <name evidence="7" type="primary">NS-1</name>
</gene>
<sequence>MLNNDGSEVLSADSNFKNGIQTDIRNYLEFPLSPATMSFSGLVDGNTSRSEGEYSRGSWPSMAQFARQAGEAYEDLAKEIEEMGDIFIRYVTGKNIKNTWRYLSDVFFPRGESNANFAMERLREYGRSRRDRMFGFINEGDHIHIIHDCAYSGGHCRDVFRKHLEPYGSFGPARPENKPIWKFTTTDWYDVFQYFFLRKLRNGNDTGEIYIGGESWKKPSNDQLVRWEKKLGTWRPLVRQQDNGDHLLDQRSGLKRSNREVAGTPFDEVYGKKTKSSGKYAAIKQETKALLLKYYPCPLSAIRDVSEFRNNNLLSDPKNREYIDAAFVDFGKDVNQMTIRQIYEILKGHTDPIFYAGMEYATQEESFAILEDFLKFQFEDNDEKITQFLVDLIDVLDKRVPKQNAFAVISPPSSGKNFFFDMIMAICLNYGQLGQANRHNLFAFQEAPNKRLLLWNEPNYESAMTDTIKMMMGGDPYTVRVKYQGDTHVTRTPVLILTNNYVSFLQESAFKDRIKVYKWREAPFLKDVHVKPYPMAFFDILNKYNIQF</sequence>
<dbReference type="InterPro" id="IPR027417">
    <property type="entry name" value="P-loop_NTPase"/>
</dbReference>
<dbReference type="GO" id="GO:0006260">
    <property type="term" value="P:DNA replication"/>
    <property type="evidence" value="ECO:0007669"/>
    <property type="project" value="UniProtKB-KW"/>
</dbReference>
<dbReference type="EMBL" id="FJ810126">
    <property type="protein sequence ID" value="ACQ76570.1"/>
    <property type="molecule type" value="Genomic_DNA"/>
</dbReference>
<evidence type="ECO:0000256" key="4">
    <source>
        <dbReference type="ARBA" id="ARBA00022741"/>
    </source>
</evidence>
<dbReference type="KEGG" id="vg:7872570"/>
<dbReference type="GO" id="GO:0005524">
    <property type="term" value="F:ATP binding"/>
    <property type="evidence" value="ECO:0007669"/>
    <property type="project" value="UniProtKB-KW"/>
</dbReference>